<reference evidence="8 9" key="1">
    <citation type="submission" date="2019-03" db="EMBL/GenBank/DDBJ databases">
        <title>Genome sequence of Thiobacillaceae bacterium LSR1, a sulfur-oxidizing bacterium isolated from freshwater sediment.</title>
        <authorList>
            <person name="Li S."/>
        </authorList>
    </citation>
    <scope>NUCLEOTIDE SEQUENCE [LARGE SCALE GENOMIC DNA]</scope>
    <source>
        <strain evidence="8 9">LSR1</strain>
    </source>
</reference>
<comment type="subcellular location">
    <subcellularLocation>
        <location evidence="5">Cell membrane</location>
        <topology evidence="5">Multi-pass membrane protein</topology>
    </subcellularLocation>
    <subcellularLocation>
        <location evidence="1">Endomembrane system</location>
        <topology evidence="1">Multi-pass membrane protein</topology>
    </subcellularLocation>
    <subcellularLocation>
        <location evidence="6">Membrane</location>
        <topology evidence="6">Multi-pass membrane protein</topology>
    </subcellularLocation>
</comment>
<evidence type="ECO:0000256" key="4">
    <source>
        <dbReference type="ARBA" id="ARBA00023136"/>
    </source>
</evidence>
<comment type="caution">
    <text evidence="8">The sequence shown here is derived from an EMBL/GenBank/DDBJ whole genome shotgun (WGS) entry which is preliminary data.</text>
</comment>
<proteinExistence type="inferred from homology"/>
<feature type="transmembrane region" description="Helical" evidence="5">
    <location>
        <begin position="127"/>
        <end position="146"/>
    </location>
</feature>
<feature type="transmembrane region" description="Helical" evidence="5">
    <location>
        <begin position="457"/>
        <end position="477"/>
    </location>
</feature>
<dbReference type="AlphaFoldDB" id="A0A4R1BFB9"/>
<keyword evidence="2 5" id="KW-0812">Transmembrane</keyword>
<dbReference type="GO" id="GO:0012505">
    <property type="term" value="C:endomembrane system"/>
    <property type="evidence" value="ECO:0007669"/>
    <property type="project" value="UniProtKB-SubCell"/>
</dbReference>
<dbReference type="GO" id="GO:0008137">
    <property type="term" value="F:NADH dehydrogenase (ubiquinone) activity"/>
    <property type="evidence" value="ECO:0007669"/>
    <property type="project" value="InterPro"/>
</dbReference>
<evidence type="ECO:0000259" key="7">
    <source>
        <dbReference type="Pfam" id="PF00361"/>
    </source>
</evidence>
<evidence type="ECO:0000256" key="2">
    <source>
        <dbReference type="ARBA" id="ARBA00022692"/>
    </source>
</evidence>
<dbReference type="OrthoDB" id="9768329at2"/>
<feature type="transmembrane region" description="Helical" evidence="5">
    <location>
        <begin position="403"/>
        <end position="423"/>
    </location>
</feature>
<dbReference type="EC" id="7.1.1.-" evidence="5"/>
<protein>
    <recommendedName>
        <fullName evidence="5">NADH-quinone oxidoreductase subunit N</fullName>
        <ecNumber evidence="5">7.1.1.-</ecNumber>
    </recommendedName>
    <alternativeName>
        <fullName evidence="5">NADH dehydrogenase I subunit N</fullName>
    </alternativeName>
    <alternativeName>
        <fullName evidence="5">NDH-1 subunit N</fullName>
    </alternativeName>
</protein>
<feature type="transmembrane region" description="Helical" evidence="5">
    <location>
        <begin position="67"/>
        <end position="91"/>
    </location>
</feature>
<dbReference type="InterPro" id="IPR010096">
    <property type="entry name" value="NADH-Q_OxRdtase_suN/2"/>
</dbReference>
<evidence type="ECO:0000313" key="9">
    <source>
        <dbReference type="Proteomes" id="UP000295443"/>
    </source>
</evidence>
<feature type="transmembrane region" description="Helical" evidence="5">
    <location>
        <begin position="272"/>
        <end position="291"/>
    </location>
</feature>
<feature type="transmembrane region" description="Helical" evidence="5">
    <location>
        <begin position="368"/>
        <end position="391"/>
    </location>
</feature>
<feature type="transmembrane region" description="Helical" evidence="5">
    <location>
        <begin position="203"/>
        <end position="227"/>
    </location>
</feature>
<keyword evidence="3 5" id="KW-1133">Transmembrane helix</keyword>
<dbReference type="NCBIfam" id="TIGR01770">
    <property type="entry name" value="NDH_I_N"/>
    <property type="match status" value="1"/>
</dbReference>
<keyword evidence="5" id="KW-0813">Transport</keyword>
<keyword evidence="5" id="KW-0874">Quinone</keyword>
<evidence type="ECO:0000313" key="8">
    <source>
        <dbReference type="EMBL" id="TCJ15807.1"/>
    </source>
</evidence>
<dbReference type="GO" id="GO:0005886">
    <property type="term" value="C:plasma membrane"/>
    <property type="evidence" value="ECO:0007669"/>
    <property type="project" value="UniProtKB-SubCell"/>
</dbReference>
<evidence type="ECO:0000256" key="1">
    <source>
        <dbReference type="ARBA" id="ARBA00004127"/>
    </source>
</evidence>
<comment type="catalytic activity">
    <reaction evidence="5">
        <text>a quinone + NADH + 5 H(+)(in) = a quinol + NAD(+) + 4 H(+)(out)</text>
        <dbReference type="Rhea" id="RHEA:57888"/>
        <dbReference type="ChEBI" id="CHEBI:15378"/>
        <dbReference type="ChEBI" id="CHEBI:24646"/>
        <dbReference type="ChEBI" id="CHEBI:57540"/>
        <dbReference type="ChEBI" id="CHEBI:57945"/>
        <dbReference type="ChEBI" id="CHEBI:132124"/>
    </reaction>
</comment>
<dbReference type="HAMAP" id="MF_00445">
    <property type="entry name" value="NDH1_NuoN_1"/>
    <property type="match status" value="1"/>
</dbReference>
<dbReference type="EMBL" id="SJZB01000022">
    <property type="protein sequence ID" value="TCJ15807.1"/>
    <property type="molecule type" value="Genomic_DNA"/>
</dbReference>
<feature type="domain" description="NADH:quinone oxidoreductase/Mrp antiporter transmembrane" evidence="7">
    <location>
        <begin position="123"/>
        <end position="417"/>
    </location>
</feature>
<dbReference type="Pfam" id="PF00361">
    <property type="entry name" value="Proton_antipo_M"/>
    <property type="match status" value="1"/>
</dbReference>
<feature type="transmembrane region" description="Helical" evidence="5">
    <location>
        <begin position="298"/>
        <end position="319"/>
    </location>
</feature>
<keyword evidence="4 5" id="KW-0472">Membrane</keyword>
<dbReference type="RefSeq" id="WP_131445623.1">
    <property type="nucleotide sequence ID" value="NZ_SJZB01000022.1"/>
</dbReference>
<keyword evidence="5" id="KW-1003">Cell membrane</keyword>
<evidence type="ECO:0000256" key="6">
    <source>
        <dbReference type="RuleBase" id="RU000320"/>
    </source>
</evidence>
<feature type="transmembrane region" description="Helical" evidence="5">
    <location>
        <begin position="6"/>
        <end position="27"/>
    </location>
</feature>
<comment type="subunit">
    <text evidence="5">NDH-1 is composed of 14 different subunits. Subunits NuoA, H, J, K, L, M, N constitute the membrane sector of the complex.</text>
</comment>
<gene>
    <name evidence="5 8" type="primary">nuoN</name>
    <name evidence="8" type="ORF">EZJ19_06230</name>
</gene>
<keyword evidence="5" id="KW-0830">Ubiquinone</keyword>
<comment type="similarity">
    <text evidence="5">Belongs to the complex I subunit 2 family.</text>
</comment>
<dbReference type="Proteomes" id="UP000295443">
    <property type="component" value="Unassembled WGS sequence"/>
</dbReference>
<feature type="transmembrane region" description="Helical" evidence="5">
    <location>
        <begin position="103"/>
        <end position="121"/>
    </location>
</feature>
<feature type="transmembrane region" description="Helical" evidence="5">
    <location>
        <begin position="325"/>
        <end position="347"/>
    </location>
</feature>
<dbReference type="GO" id="GO:0050136">
    <property type="term" value="F:NADH dehydrogenase (quinone) (non-electrogenic) activity"/>
    <property type="evidence" value="ECO:0007669"/>
    <property type="project" value="UniProtKB-UniRule"/>
</dbReference>
<dbReference type="GO" id="GO:0042773">
    <property type="term" value="P:ATP synthesis coupled electron transport"/>
    <property type="evidence" value="ECO:0007669"/>
    <property type="project" value="InterPro"/>
</dbReference>
<keyword evidence="9" id="KW-1185">Reference proteome</keyword>
<keyword evidence="8" id="KW-0560">Oxidoreductase</keyword>
<sequence>MIPPSTDFLIALPEISLLVVASVVLLIEAYGGSKNAAYITTLLGLLLGCVVVAFAGSPETRLAFGGLYINDAMGATLKVLTCFSAIMAVIYSRQYLADRGMLGGDYLALLLFAVLGMMVMISAAHFLTLYLGLELLSLALYAMVAMRRDDVRASEAAMKYFVLGALASGLLLYGMSLLYGLTGSLELGRIAEVVHGGVKSEKVLVFALVFVVAGLGFKLGAAPFHMWIPDVYHGAPTAVALFVGSAPKLAAFAFAMRLLADGLQPAHGDWQQMLAVMAVASLAIGNLAAIMQTNIKRMLAYSTISHMGFVLLGIMNGSLAGYSGAMFYAVTYVLMSLGGFGMVAYLSRAGVEAEELDDYKGLNAKHPWLAAVMGMFMLSMAGLPPFVGFYAKLTVLQALIGAGWIWLAVVAVMFSLIGAFYYLRVVKLMYFDAPAATDTIPASHAGDAHMLLSANGLAILLLGILPQPLMTLCAYSVQMSLG</sequence>
<dbReference type="PANTHER" id="PTHR22773">
    <property type="entry name" value="NADH DEHYDROGENASE"/>
    <property type="match status" value="1"/>
</dbReference>
<keyword evidence="5" id="KW-1278">Translocase</keyword>
<feature type="transmembrane region" description="Helical" evidence="5">
    <location>
        <begin position="158"/>
        <end position="179"/>
    </location>
</feature>
<feature type="transmembrane region" description="Helical" evidence="5">
    <location>
        <begin position="36"/>
        <end position="55"/>
    </location>
</feature>
<accession>A0A4R1BFB9</accession>
<keyword evidence="5" id="KW-0520">NAD</keyword>
<comment type="function">
    <text evidence="5">NDH-1 shuttles electrons from NADH, via FMN and iron-sulfur (Fe-S) centers, to quinones in the respiratory chain. The immediate electron acceptor for the enzyme in this species is believed to be ubiquinone. Couples the redox reaction to proton translocation (for every two electrons transferred, four hydrogen ions are translocated across the cytoplasmic membrane), and thus conserves the redox energy in a proton gradient.</text>
</comment>
<dbReference type="PRINTS" id="PR01434">
    <property type="entry name" value="NADHDHGNASE5"/>
</dbReference>
<evidence type="ECO:0000256" key="5">
    <source>
        <dbReference type="HAMAP-Rule" id="MF_00445"/>
    </source>
</evidence>
<evidence type="ECO:0000256" key="3">
    <source>
        <dbReference type="ARBA" id="ARBA00022989"/>
    </source>
</evidence>
<dbReference type="InterPro" id="IPR001750">
    <property type="entry name" value="ND/Mrp_TM"/>
</dbReference>
<name>A0A4R1BFB9_9PROT</name>
<dbReference type="GO" id="GO:0048038">
    <property type="term" value="F:quinone binding"/>
    <property type="evidence" value="ECO:0007669"/>
    <property type="project" value="UniProtKB-KW"/>
</dbReference>
<feature type="transmembrane region" description="Helical" evidence="5">
    <location>
        <begin position="239"/>
        <end position="260"/>
    </location>
</feature>
<dbReference type="NCBIfam" id="NF004442">
    <property type="entry name" value="PRK05777.1-5"/>
    <property type="match status" value="1"/>
</dbReference>
<organism evidence="8 9">
    <name type="scientific">Parasulfuritortus cantonensis</name>
    <dbReference type="NCBI Taxonomy" id="2528202"/>
    <lineage>
        <taxon>Bacteria</taxon>
        <taxon>Pseudomonadati</taxon>
        <taxon>Pseudomonadota</taxon>
        <taxon>Betaproteobacteria</taxon>
        <taxon>Nitrosomonadales</taxon>
        <taxon>Thiobacillaceae</taxon>
        <taxon>Parasulfuritortus</taxon>
    </lineage>
</organism>